<proteinExistence type="predicted"/>
<name>A7RXE3_NEMVE</name>
<organism evidence="2 3">
    <name type="scientific">Nematostella vectensis</name>
    <name type="common">Starlet sea anemone</name>
    <dbReference type="NCBI Taxonomy" id="45351"/>
    <lineage>
        <taxon>Eukaryota</taxon>
        <taxon>Metazoa</taxon>
        <taxon>Cnidaria</taxon>
        <taxon>Anthozoa</taxon>
        <taxon>Hexacorallia</taxon>
        <taxon>Actiniaria</taxon>
        <taxon>Edwardsiidae</taxon>
        <taxon>Nematostella</taxon>
    </lineage>
</organism>
<protein>
    <submittedName>
        <fullName evidence="2">Uncharacterized protein</fullName>
    </submittedName>
</protein>
<dbReference type="InterPro" id="IPR011990">
    <property type="entry name" value="TPR-like_helical_dom_sf"/>
</dbReference>
<reference evidence="2 3" key="1">
    <citation type="journal article" date="2007" name="Science">
        <title>Sea anemone genome reveals ancestral eumetazoan gene repertoire and genomic organization.</title>
        <authorList>
            <person name="Putnam N.H."/>
            <person name="Srivastava M."/>
            <person name="Hellsten U."/>
            <person name="Dirks B."/>
            <person name="Chapman J."/>
            <person name="Salamov A."/>
            <person name="Terry A."/>
            <person name="Shapiro H."/>
            <person name="Lindquist E."/>
            <person name="Kapitonov V.V."/>
            <person name="Jurka J."/>
            <person name="Genikhovich G."/>
            <person name="Grigoriev I.V."/>
            <person name="Lucas S.M."/>
            <person name="Steele R.E."/>
            <person name="Finnerty J.R."/>
            <person name="Technau U."/>
            <person name="Martindale M.Q."/>
            <person name="Rokhsar D.S."/>
        </authorList>
    </citation>
    <scope>NUCLEOTIDE SEQUENCE [LARGE SCALE GENOMIC DNA]</scope>
    <source>
        <strain evidence="3">CH2 X CH6</strain>
    </source>
</reference>
<feature type="compositionally biased region" description="Polar residues" evidence="1">
    <location>
        <begin position="8"/>
        <end position="21"/>
    </location>
</feature>
<dbReference type="Gene3D" id="1.25.40.10">
    <property type="entry name" value="Tetratricopeptide repeat domain"/>
    <property type="match status" value="1"/>
</dbReference>
<feature type="region of interest" description="Disordered" evidence="1">
    <location>
        <begin position="42"/>
        <end position="95"/>
    </location>
</feature>
<dbReference type="InParanoid" id="A7RXE3"/>
<feature type="compositionally biased region" description="Basic and acidic residues" evidence="1">
    <location>
        <begin position="53"/>
        <end position="66"/>
    </location>
</feature>
<dbReference type="PANTHER" id="PTHR21520">
    <property type="entry name" value="GLUTAMATE-RICH PROTEIN 2"/>
    <property type="match status" value="1"/>
</dbReference>
<dbReference type="STRING" id="45351.A7RXE3"/>
<dbReference type="PANTHER" id="PTHR21520:SF2">
    <property type="entry name" value="GLUTAMATE-RICH PROTEIN 2"/>
    <property type="match status" value="1"/>
</dbReference>
<feature type="region of interest" description="Disordered" evidence="1">
    <location>
        <begin position="1"/>
        <end position="21"/>
    </location>
</feature>
<dbReference type="Proteomes" id="UP000001593">
    <property type="component" value="Unassembled WGS sequence"/>
</dbReference>
<keyword evidence="3" id="KW-1185">Reference proteome</keyword>
<dbReference type="HOGENOM" id="CLU_1724473_0_0_1"/>
<evidence type="ECO:0000313" key="3">
    <source>
        <dbReference type="Proteomes" id="UP000001593"/>
    </source>
</evidence>
<evidence type="ECO:0000313" key="2">
    <source>
        <dbReference type="EMBL" id="EDO43760.1"/>
    </source>
</evidence>
<evidence type="ECO:0000256" key="1">
    <source>
        <dbReference type="SAM" id="MobiDB-lite"/>
    </source>
</evidence>
<feature type="compositionally biased region" description="Acidic residues" evidence="1">
    <location>
        <begin position="67"/>
        <end position="78"/>
    </location>
</feature>
<sequence>MAELRRVTSPTAANTNEKSNSIIPIIFYTESSLTKEMESLSVNKKPIGTEKMLVSEHMKDQGKSDSSDSETSSEESSGDETSSPETYTTKTQDKVEAPVELKGDFLSAVMDEDYEKAKDLCKQILLLEPDNATCTEFHSVLAEKIKQDGVTK</sequence>
<accession>A7RXE3</accession>
<dbReference type="EMBL" id="DS469550">
    <property type="protein sequence ID" value="EDO43760.1"/>
    <property type="molecule type" value="Genomic_DNA"/>
</dbReference>
<dbReference type="AlphaFoldDB" id="A7RXE3"/>
<gene>
    <name evidence="2" type="ORF">NEMVEDRAFT_v1g203573</name>
</gene>
<dbReference type="InterPro" id="IPR026703">
    <property type="entry name" value="ERICH2"/>
</dbReference>